<evidence type="ECO:0000313" key="13">
    <source>
        <dbReference type="Proteomes" id="UP000665047"/>
    </source>
</evidence>
<comment type="PTM">
    <text evidence="9">Cleaved by autocatalysis into a large and a small subunit.</text>
</comment>
<keyword evidence="7 9" id="KW-0012">Acyltransferase</keyword>
<accession>A0ABX7VIY6</accession>
<keyword evidence="4 9" id="KW-0808">Transferase</keyword>
<dbReference type="PANTHER" id="PTHR43199">
    <property type="entry name" value="GLUTATHIONE HYDROLASE"/>
    <property type="match status" value="1"/>
</dbReference>
<reference evidence="12 13" key="1">
    <citation type="submission" date="2021-03" db="EMBL/GenBank/DDBJ databases">
        <title>Complete Genome Sequence Data of Xenorhabdus budapestensis strain C72, a Candidate Biological Control Agent, from China.</title>
        <authorList>
            <person name="LI B."/>
            <person name="WANG S."/>
            <person name="QIU D."/>
        </authorList>
    </citation>
    <scope>NUCLEOTIDE SEQUENCE [LARGE SCALE GENOMIC DNA]</scope>
    <source>
        <strain evidence="12 13">C-7-2</strain>
    </source>
</reference>
<comment type="subunit">
    <text evidence="9">This enzyme consists of two polypeptide chains, which are synthesized in precursor form from a single polypeptide.</text>
</comment>
<evidence type="ECO:0000256" key="7">
    <source>
        <dbReference type="ARBA" id="ARBA00023315"/>
    </source>
</evidence>
<keyword evidence="11" id="KW-0732">Signal</keyword>
<evidence type="ECO:0000256" key="5">
    <source>
        <dbReference type="ARBA" id="ARBA00022801"/>
    </source>
</evidence>
<evidence type="ECO:0000313" key="12">
    <source>
        <dbReference type="EMBL" id="QTL40523.1"/>
    </source>
</evidence>
<dbReference type="SUPFAM" id="SSF56235">
    <property type="entry name" value="N-terminal nucleophile aminohydrolases (Ntn hydrolases)"/>
    <property type="match status" value="1"/>
</dbReference>
<dbReference type="InterPro" id="IPR055262">
    <property type="entry name" value="GGT_CS"/>
</dbReference>
<dbReference type="Gene3D" id="1.10.246.130">
    <property type="match status" value="1"/>
</dbReference>
<feature type="region of interest" description="Disordered" evidence="10">
    <location>
        <begin position="355"/>
        <end position="377"/>
    </location>
</feature>
<evidence type="ECO:0000256" key="10">
    <source>
        <dbReference type="SAM" id="MobiDB-lite"/>
    </source>
</evidence>
<dbReference type="EC" id="2.3.2.2" evidence="9"/>
<sequence>MSKTWKIPLIAVSLFVSSTLYAATELAVEAKQGMVVSAQHLASQVGVDILKMGGNAIDAAVAVGYAEAVVNPCCGNIGGGGFMTIHLADGTDTFINFRETAPAAASADMYLDKKGNVIKGASLYGYKAIGVPGTVMGLDTALQKYGTLTREQVMAPAIKLAREGYILTRGDTDIMDTTVKRFTQDPETARIFLRKDGTPFQPGDKLVQTDLANTLEMIAKQGPDAFYHGKIPQIIEETSKKSGGIITATDFANYTITETTPVTCSYRGYKFISSPPPSSGGVTLCEILNIVEGYDLKSMGFNSAAYIHTLTEAMRHAYIDRNTYLGDPAFIKNPLDRLLSKSYAESIRKEIQPNKATTSKQVQPGIGPHEKPETTHYSVVDKGGNAVSTTYTINGRFGAVVIAPGTGFFLNDEMDDFTTKVGEKNMYGLVQGATNSIAPGKRPLSSMSPTLVTKDNKIFLVLGSPGGSRIISITLQAALNIIEFGMPPQEAVNNPRIHHQWLPDEVYYEQRGLSKDTLNLLEKMGYKMVEQTPWGATELIMIGLPGAAGVSPVNSSGNDSAVSGKVREGYIYGANDVRRPAGAATGY</sequence>
<comment type="catalytic activity">
    <reaction evidence="2 9">
        <text>glutathione + H2O = L-cysteinylglycine + L-glutamate</text>
        <dbReference type="Rhea" id="RHEA:28807"/>
        <dbReference type="ChEBI" id="CHEBI:15377"/>
        <dbReference type="ChEBI" id="CHEBI:29985"/>
        <dbReference type="ChEBI" id="CHEBI:57925"/>
        <dbReference type="ChEBI" id="CHEBI:61694"/>
        <dbReference type="EC" id="3.4.19.13"/>
    </reaction>
</comment>
<dbReference type="InterPro" id="IPR000101">
    <property type="entry name" value="GGT_peptidase"/>
</dbReference>
<dbReference type="EMBL" id="CP072455">
    <property type="protein sequence ID" value="QTL40523.1"/>
    <property type="molecule type" value="Genomic_DNA"/>
</dbReference>
<organism evidence="12 13">
    <name type="scientific">Xenorhabdus budapestensis</name>
    <dbReference type="NCBI Taxonomy" id="290110"/>
    <lineage>
        <taxon>Bacteria</taxon>
        <taxon>Pseudomonadati</taxon>
        <taxon>Pseudomonadota</taxon>
        <taxon>Gammaproteobacteria</taxon>
        <taxon>Enterobacterales</taxon>
        <taxon>Morganellaceae</taxon>
        <taxon>Xenorhabdus</taxon>
    </lineage>
</organism>
<feature type="signal peptide" evidence="11">
    <location>
        <begin position="1"/>
        <end position="22"/>
    </location>
</feature>
<dbReference type="PROSITE" id="PS00462">
    <property type="entry name" value="G_GLU_TRANSPEPTIDASE"/>
    <property type="match status" value="1"/>
</dbReference>
<keyword evidence="5 9" id="KW-0378">Hydrolase</keyword>
<evidence type="ECO:0000256" key="9">
    <source>
        <dbReference type="RuleBase" id="RU368036"/>
    </source>
</evidence>
<dbReference type="Proteomes" id="UP000665047">
    <property type="component" value="Chromosome"/>
</dbReference>
<protein>
    <recommendedName>
        <fullName evidence="9">Glutathione hydrolase proenzyme</fullName>
        <ecNumber evidence="9">2.3.2.2</ecNumber>
        <ecNumber evidence="9">3.4.19.13</ecNumber>
    </recommendedName>
    <component>
        <recommendedName>
            <fullName evidence="9">Glutathione hydrolase large chain</fullName>
        </recommendedName>
    </component>
    <component>
        <recommendedName>
            <fullName evidence="9">Glutathione hydrolase small chain</fullName>
        </recommendedName>
    </component>
</protein>
<dbReference type="RefSeq" id="WP_209028006.1">
    <property type="nucleotide sequence ID" value="NZ_CP072455.1"/>
</dbReference>
<dbReference type="InterPro" id="IPR051792">
    <property type="entry name" value="GGT_bact"/>
</dbReference>
<gene>
    <name evidence="12" type="primary">ggt</name>
    <name evidence="12" type="ORF">HGO23_03755</name>
</gene>
<dbReference type="Gene3D" id="3.60.20.40">
    <property type="match status" value="1"/>
</dbReference>
<dbReference type="PANTHER" id="PTHR43199:SF1">
    <property type="entry name" value="GLUTATHIONE HYDROLASE PROENZYME"/>
    <property type="match status" value="1"/>
</dbReference>
<evidence type="ECO:0000256" key="4">
    <source>
        <dbReference type="ARBA" id="ARBA00022679"/>
    </source>
</evidence>
<feature type="chain" id="PRO_5045265885" description="Glutathione hydrolase proenzyme" evidence="11">
    <location>
        <begin position="23"/>
        <end position="587"/>
    </location>
</feature>
<name>A0ABX7VIY6_XENBU</name>
<evidence type="ECO:0000256" key="3">
    <source>
        <dbReference type="ARBA" id="ARBA00009381"/>
    </source>
</evidence>
<comment type="similarity">
    <text evidence="3 9">Belongs to the gamma-glutamyltransferase family.</text>
</comment>
<dbReference type="Pfam" id="PF01019">
    <property type="entry name" value="G_glu_transpept"/>
    <property type="match status" value="1"/>
</dbReference>
<dbReference type="PRINTS" id="PR01210">
    <property type="entry name" value="GGTRANSPTASE"/>
</dbReference>
<dbReference type="InterPro" id="IPR029055">
    <property type="entry name" value="Ntn_hydrolases_N"/>
</dbReference>
<dbReference type="GO" id="GO:0103068">
    <property type="term" value="F:leukotriene C4 gamma-glutamyl transferase activity"/>
    <property type="evidence" value="ECO:0007669"/>
    <property type="project" value="UniProtKB-EC"/>
</dbReference>
<dbReference type="InterPro" id="IPR043137">
    <property type="entry name" value="GGT_ssub_C"/>
</dbReference>
<keyword evidence="6 9" id="KW-0865">Zymogen</keyword>
<comment type="pathway">
    <text evidence="9">Sulfur metabolism; glutathione metabolism.</text>
</comment>
<keyword evidence="13" id="KW-1185">Reference proteome</keyword>
<evidence type="ECO:0000256" key="6">
    <source>
        <dbReference type="ARBA" id="ARBA00023145"/>
    </source>
</evidence>
<evidence type="ECO:0000256" key="11">
    <source>
        <dbReference type="SAM" id="SignalP"/>
    </source>
</evidence>
<comment type="catalytic activity">
    <reaction evidence="1 9">
        <text>an S-substituted glutathione + H2O = an S-substituted L-cysteinylglycine + L-glutamate</text>
        <dbReference type="Rhea" id="RHEA:59468"/>
        <dbReference type="ChEBI" id="CHEBI:15377"/>
        <dbReference type="ChEBI" id="CHEBI:29985"/>
        <dbReference type="ChEBI" id="CHEBI:90779"/>
        <dbReference type="ChEBI" id="CHEBI:143103"/>
        <dbReference type="EC" id="3.4.19.13"/>
    </reaction>
</comment>
<evidence type="ECO:0000256" key="2">
    <source>
        <dbReference type="ARBA" id="ARBA00001089"/>
    </source>
</evidence>
<dbReference type="NCBIfam" id="TIGR00066">
    <property type="entry name" value="g_glut_trans"/>
    <property type="match status" value="1"/>
</dbReference>
<dbReference type="InterPro" id="IPR043138">
    <property type="entry name" value="GGT_lsub"/>
</dbReference>
<dbReference type="EC" id="3.4.19.13" evidence="9"/>
<comment type="catalytic activity">
    <reaction evidence="8 9">
        <text>an N-terminal (5-L-glutamyl)-[peptide] + an alpha-amino acid = 5-L-glutamyl amino acid + an N-terminal L-alpha-aminoacyl-[peptide]</text>
        <dbReference type="Rhea" id="RHEA:23904"/>
        <dbReference type="Rhea" id="RHEA-COMP:9780"/>
        <dbReference type="Rhea" id="RHEA-COMP:9795"/>
        <dbReference type="ChEBI" id="CHEBI:77644"/>
        <dbReference type="ChEBI" id="CHEBI:78597"/>
        <dbReference type="ChEBI" id="CHEBI:78599"/>
        <dbReference type="ChEBI" id="CHEBI:78608"/>
        <dbReference type="EC" id="2.3.2.2"/>
    </reaction>
</comment>
<evidence type="ECO:0000256" key="8">
    <source>
        <dbReference type="ARBA" id="ARBA00047417"/>
    </source>
</evidence>
<proteinExistence type="inferred from homology"/>
<keyword evidence="9" id="KW-0317">Glutathione biosynthesis</keyword>
<evidence type="ECO:0000256" key="1">
    <source>
        <dbReference type="ARBA" id="ARBA00001049"/>
    </source>
</evidence>